<reference evidence="2" key="1">
    <citation type="submission" date="2025-08" db="UniProtKB">
        <authorList>
            <consortium name="Ensembl"/>
        </authorList>
    </citation>
    <scope>IDENTIFICATION</scope>
</reference>
<evidence type="ECO:0000256" key="1">
    <source>
        <dbReference type="SAM" id="SignalP"/>
    </source>
</evidence>
<accession>A0A8C3AP25</accession>
<name>A0A8C3AP25_CYCLU</name>
<dbReference type="AlphaFoldDB" id="A0A8C3AP25"/>
<evidence type="ECO:0000313" key="3">
    <source>
        <dbReference type="Proteomes" id="UP000694565"/>
    </source>
</evidence>
<feature type="chain" id="PRO_5034734241" description="Secreted protein" evidence="1">
    <location>
        <begin position="17"/>
        <end position="92"/>
    </location>
</feature>
<dbReference type="Ensembl" id="ENSCLMT00005045551.1">
    <property type="protein sequence ID" value="ENSCLMP00005043992.1"/>
    <property type="gene ID" value="ENSCLMG00005020410.1"/>
</dbReference>
<dbReference type="Proteomes" id="UP000694565">
    <property type="component" value="Unplaced"/>
</dbReference>
<protein>
    <recommendedName>
        <fullName evidence="4">Secreted protein</fullName>
    </recommendedName>
</protein>
<evidence type="ECO:0000313" key="2">
    <source>
        <dbReference type="Ensembl" id="ENSCLMP00005043992.1"/>
    </source>
</evidence>
<reference evidence="2" key="2">
    <citation type="submission" date="2025-09" db="UniProtKB">
        <authorList>
            <consortium name="Ensembl"/>
        </authorList>
    </citation>
    <scope>IDENTIFICATION</scope>
</reference>
<keyword evidence="3" id="KW-1185">Reference proteome</keyword>
<keyword evidence="1" id="KW-0732">Signal</keyword>
<evidence type="ECO:0008006" key="4">
    <source>
        <dbReference type="Google" id="ProtNLM"/>
    </source>
</evidence>
<organism evidence="2 3">
    <name type="scientific">Cyclopterus lumpus</name>
    <name type="common">Lumpsucker</name>
    <dbReference type="NCBI Taxonomy" id="8103"/>
    <lineage>
        <taxon>Eukaryota</taxon>
        <taxon>Metazoa</taxon>
        <taxon>Chordata</taxon>
        <taxon>Craniata</taxon>
        <taxon>Vertebrata</taxon>
        <taxon>Euteleostomi</taxon>
        <taxon>Actinopterygii</taxon>
        <taxon>Neopterygii</taxon>
        <taxon>Teleostei</taxon>
        <taxon>Neoteleostei</taxon>
        <taxon>Acanthomorphata</taxon>
        <taxon>Eupercaria</taxon>
        <taxon>Perciformes</taxon>
        <taxon>Cottioidei</taxon>
        <taxon>Cottales</taxon>
        <taxon>Cyclopteridae</taxon>
        <taxon>Cyclopterus</taxon>
    </lineage>
</organism>
<proteinExistence type="predicted"/>
<sequence>MFKCSLLESLVSLLSACSLEGDSRHCGGHWLMSSVLNHPTAEWFYAYFICISLNRYGIRANGSRERGTGNRKHLTICARSYLTYSECLFTEN</sequence>
<dbReference type="GeneTree" id="ENSGT00940000177809"/>
<feature type="signal peptide" evidence="1">
    <location>
        <begin position="1"/>
        <end position="16"/>
    </location>
</feature>